<organism evidence="2">
    <name type="scientific">Brassica napus</name>
    <name type="common">Rape</name>
    <dbReference type="NCBI Taxonomy" id="3708"/>
    <lineage>
        <taxon>Eukaryota</taxon>
        <taxon>Viridiplantae</taxon>
        <taxon>Streptophyta</taxon>
        <taxon>Embryophyta</taxon>
        <taxon>Tracheophyta</taxon>
        <taxon>Spermatophyta</taxon>
        <taxon>Magnoliopsida</taxon>
        <taxon>eudicotyledons</taxon>
        <taxon>Gunneridae</taxon>
        <taxon>Pentapetalae</taxon>
        <taxon>rosids</taxon>
        <taxon>malvids</taxon>
        <taxon>Brassicales</taxon>
        <taxon>Brassicaceae</taxon>
        <taxon>Brassiceae</taxon>
        <taxon>Brassica</taxon>
    </lineage>
</organism>
<dbReference type="AlphaFoldDB" id="A0A816RGS7"/>
<keyword evidence="1" id="KW-0812">Transmembrane</keyword>
<name>A0A816RGS7_BRANA</name>
<accession>A0A816RGS7</accession>
<proteinExistence type="predicted"/>
<keyword evidence="1" id="KW-1133">Transmembrane helix</keyword>
<evidence type="ECO:0000256" key="1">
    <source>
        <dbReference type="SAM" id="Phobius"/>
    </source>
</evidence>
<dbReference type="Proteomes" id="UP001295469">
    <property type="component" value="Chromosome C01"/>
</dbReference>
<keyword evidence="1" id="KW-0472">Membrane</keyword>
<dbReference type="EMBL" id="HG994365">
    <property type="protein sequence ID" value="CAF2070347.1"/>
    <property type="molecule type" value="Genomic_DNA"/>
</dbReference>
<sequence>MGHFTGLRRRVKKPKYYLSIFTPKLSKSSVNLLLSMHMMILIASAYVSSITAWVYAKLTGPPKIYGCFVCYFQSLFSASSD</sequence>
<protein>
    <submittedName>
        <fullName evidence="2">(rape) hypothetical protein</fullName>
    </submittedName>
</protein>
<feature type="transmembrane region" description="Helical" evidence="1">
    <location>
        <begin position="32"/>
        <end position="56"/>
    </location>
</feature>
<gene>
    <name evidence="2" type="ORF">DARMORV10_C01P15570.1</name>
</gene>
<reference evidence="2" key="1">
    <citation type="submission" date="2021-01" db="EMBL/GenBank/DDBJ databases">
        <authorList>
            <consortium name="Genoscope - CEA"/>
            <person name="William W."/>
        </authorList>
    </citation>
    <scope>NUCLEOTIDE SEQUENCE</scope>
</reference>
<evidence type="ECO:0000313" key="2">
    <source>
        <dbReference type="EMBL" id="CAF2070347.1"/>
    </source>
</evidence>